<dbReference type="Proteomes" id="UP000823388">
    <property type="component" value="Chromosome 5K"/>
</dbReference>
<dbReference type="GO" id="GO:0005504">
    <property type="term" value="F:fatty acid binding"/>
    <property type="evidence" value="ECO:0007669"/>
    <property type="project" value="InterPro"/>
</dbReference>
<sequence length="138" mass="14597">MRVTGHANPPRYLKAAAVVRRDHTLARSHHWRYVRKQAAMTGNSAAAAALVALLLVAAASGAAGLCGIDMQAAVAACQSYCNKGSTDAAPSTDCCDQVRSARWRCLCSLRGNLPSYIDGDRVMQIPSKCGFVNTPTSC</sequence>
<dbReference type="InterPro" id="IPR036312">
    <property type="entry name" value="Bifun_inhib/LTP/seed_sf"/>
</dbReference>
<gene>
    <name evidence="2" type="ORF">PVAP13_5KG711900</name>
</gene>
<dbReference type="InterPro" id="IPR044741">
    <property type="entry name" value="NsLTP-like"/>
</dbReference>
<evidence type="ECO:0000313" key="3">
    <source>
        <dbReference type="Proteomes" id="UP000823388"/>
    </source>
</evidence>
<feature type="domain" description="Bifunctional inhibitor/plant lipid transfer protein/seed storage helical" evidence="1">
    <location>
        <begin position="51"/>
        <end position="138"/>
    </location>
</feature>
<dbReference type="CDD" id="cd04660">
    <property type="entry name" value="nsLTP_like"/>
    <property type="match status" value="1"/>
</dbReference>
<accession>A0A8T0STA6</accession>
<evidence type="ECO:0000259" key="1">
    <source>
        <dbReference type="Pfam" id="PF14368"/>
    </source>
</evidence>
<dbReference type="PANTHER" id="PTHR33122">
    <property type="entry name" value="LIPID BINDING PROTEIN-RELATED"/>
    <property type="match status" value="1"/>
</dbReference>
<dbReference type="EMBL" id="CM029045">
    <property type="protein sequence ID" value="KAG2602842.1"/>
    <property type="molecule type" value="Genomic_DNA"/>
</dbReference>
<dbReference type="InterPro" id="IPR039265">
    <property type="entry name" value="DIR1-like"/>
</dbReference>
<protein>
    <recommendedName>
        <fullName evidence="1">Bifunctional inhibitor/plant lipid transfer protein/seed storage helical domain-containing protein</fullName>
    </recommendedName>
</protein>
<organism evidence="2 3">
    <name type="scientific">Panicum virgatum</name>
    <name type="common">Blackwell switchgrass</name>
    <dbReference type="NCBI Taxonomy" id="38727"/>
    <lineage>
        <taxon>Eukaryota</taxon>
        <taxon>Viridiplantae</taxon>
        <taxon>Streptophyta</taxon>
        <taxon>Embryophyta</taxon>
        <taxon>Tracheophyta</taxon>
        <taxon>Spermatophyta</taxon>
        <taxon>Magnoliopsida</taxon>
        <taxon>Liliopsida</taxon>
        <taxon>Poales</taxon>
        <taxon>Poaceae</taxon>
        <taxon>PACMAD clade</taxon>
        <taxon>Panicoideae</taxon>
        <taxon>Panicodae</taxon>
        <taxon>Paniceae</taxon>
        <taxon>Panicinae</taxon>
        <taxon>Panicum</taxon>
        <taxon>Panicum sect. Hiantes</taxon>
    </lineage>
</organism>
<evidence type="ECO:0000313" key="2">
    <source>
        <dbReference type="EMBL" id="KAG2602842.1"/>
    </source>
</evidence>
<dbReference type="GO" id="GO:0009627">
    <property type="term" value="P:systemic acquired resistance"/>
    <property type="evidence" value="ECO:0007669"/>
    <property type="project" value="InterPro"/>
</dbReference>
<name>A0A8T0STA6_PANVG</name>
<dbReference type="PANTHER" id="PTHR33122:SF62">
    <property type="entry name" value="OS01G0914300 PROTEIN"/>
    <property type="match status" value="1"/>
</dbReference>
<dbReference type="InterPro" id="IPR016140">
    <property type="entry name" value="Bifunc_inhib/LTP/seed_store"/>
</dbReference>
<dbReference type="Gene3D" id="1.10.110.10">
    <property type="entry name" value="Plant lipid-transfer and hydrophobic proteins"/>
    <property type="match status" value="1"/>
</dbReference>
<dbReference type="AlphaFoldDB" id="A0A8T0STA6"/>
<dbReference type="OrthoDB" id="643149at2759"/>
<dbReference type="Pfam" id="PF14368">
    <property type="entry name" value="LTP_2"/>
    <property type="match status" value="1"/>
</dbReference>
<proteinExistence type="predicted"/>
<dbReference type="SUPFAM" id="SSF47699">
    <property type="entry name" value="Bifunctional inhibitor/lipid-transfer protein/seed storage 2S albumin"/>
    <property type="match status" value="1"/>
</dbReference>
<keyword evidence="3" id="KW-1185">Reference proteome</keyword>
<comment type="caution">
    <text evidence="2">The sequence shown here is derived from an EMBL/GenBank/DDBJ whole genome shotgun (WGS) entry which is preliminary data.</text>
</comment>
<reference evidence="2" key="1">
    <citation type="submission" date="2020-05" db="EMBL/GenBank/DDBJ databases">
        <title>WGS assembly of Panicum virgatum.</title>
        <authorList>
            <person name="Lovell J.T."/>
            <person name="Jenkins J."/>
            <person name="Shu S."/>
            <person name="Juenger T.E."/>
            <person name="Schmutz J."/>
        </authorList>
    </citation>
    <scope>NUCLEOTIDE SEQUENCE</scope>
    <source>
        <strain evidence="2">AP13</strain>
    </source>
</reference>